<sequence>MPTTRADAKNISRSEKLRVHRGRATAELLGFFRRASRILPSSLAAVASLKPECIGDAWFEAAVASFSTSLEDLLGPTKGSSQDVKTSSKELPSIANDTLHLLESLPDMATVYDVRFRGTKLRGRRQVLKFKREPLMWKEYKNRVKSENVIAKKGKS</sequence>
<dbReference type="EMBL" id="MCFA01000015">
    <property type="protein sequence ID" value="ORY16883.1"/>
    <property type="molecule type" value="Genomic_DNA"/>
</dbReference>
<name>A0A1Y2A2X7_9PLEO</name>
<protein>
    <submittedName>
        <fullName evidence="1">Uncharacterized protein</fullName>
    </submittedName>
</protein>
<organism evidence="1 2">
    <name type="scientific">Clohesyomyces aquaticus</name>
    <dbReference type="NCBI Taxonomy" id="1231657"/>
    <lineage>
        <taxon>Eukaryota</taxon>
        <taxon>Fungi</taxon>
        <taxon>Dikarya</taxon>
        <taxon>Ascomycota</taxon>
        <taxon>Pezizomycotina</taxon>
        <taxon>Dothideomycetes</taxon>
        <taxon>Pleosporomycetidae</taxon>
        <taxon>Pleosporales</taxon>
        <taxon>Lindgomycetaceae</taxon>
        <taxon>Clohesyomyces</taxon>
    </lineage>
</organism>
<reference evidence="1 2" key="1">
    <citation type="submission" date="2016-07" db="EMBL/GenBank/DDBJ databases">
        <title>Pervasive Adenine N6-methylation of Active Genes in Fungi.</title>
        <authorList>
            <consortium name="DOE Joint Genome Institute"/>
            <person name="Mondo S.J."/>
            <person name="Dannebaum R.O."/>
            <person name="Kuo R.C."/>
            <person name="Labutti K."/>
            <person name="Haridas S."/>
            <person name="Kuo A."/>
            <person name="Salamov A."/>
            <person name="Ahrendt S.R."/>
            <person name="Lipzen A."/>
            <person name="Sullivan W."/>
            <person name="Andreopoulos W.B."/>
            <person name="Clum A."/>
            <person name="Lindquist E."/>
            <person name="Daum C."/>
            <person name="Ramamoorthy G.K."/>
            <person name="Gryganskyi A."/>
            <person name="Culley D."/>
            <person name="Magnuson J.K."/>
            <person name="James T.Y."/>
            <person name="O'Malley M.A."/>
            <person name="Stajich J.E."/>
            <person name="Spatafora J.W."/>
            <person name="Visel A."/>
            <person name="Grigoriev I.V."/>
        </authorList>
    </citation>
    <scope>NUCLEOTIDE SEQUENCE [LARGE SCALE GENOMIC DNA]</scope>
    <source>
        <strain evidence="1 2">CBS 115471</strain>
    </source>
</reference>
<accession>A0A1Y2A2X7</accession>
<evidence type="ECO:0000313" key="2">
    <source>
        <dbReference type="Proteomes" id="UP000193144"/>
    </source>
</evidence>
<dbReference type="AlphaFoldDB" id="A0A1Y2A2X7"/>
<keyword evidence="2" id="KW-1185">Reference proteome</keyword>
<evidence type="ECO:0000313" key="1">
    <source>
        <dbReference type="EMBL" id="ORY16883.1"/>
    </source>
</evidence>
<comment type="caution">
    <text evidence="1">The sequence shown here is derived from an EMBL/GenBank/DDBJ whole genome shotgun (WGS) entry which is preliminary data.</text>
</comment>
<dbReference type="Proteomes" id="UP000193144">
    <property type="component" value="Unassembled WGS sequence"/>
</dbReference>
<proteinExistence type="predicted"/>
<gene>
    <name evidence="1" type="ORF">BCR34DRAFT_597278</name>
</gene>